<evidence type="ECO:0000256" key="8">
    <source>
        <dbReference type="SAM" id="SignalP"/>
    </source>
</evidence>
<dbReference type="InterPro" id="IPR005673">
    <property type="entry name" value="ABC_phos-bd_PstS"/>
</dbReference>
<evidence type="ECO:0000256" key="2">
    <source>
        <dbReference type="ARBA" id="ARBA00008725"/>
    </source>
</evidence>
<dbReference type="NCBIfam" id="NF008171">
    <property type="entry name" value="PRK10918.1"/>
    <property type="match status" value="1"/>
</dbReference>
<protein>
    <recommendedName>
        <fullName evidence="4 7">Phosphate-binding protein PstS</fullName>
    </recommendedName>
</protein>
<dbReference type="PIRSF" id="PIRSF002756">
    <property type="entry name" value="PstS"/>
    <property type="match status" value="1"/>
</dbReference>
<keyword evidence="8" id="KW-0732">Signal</keyword>
<sequence>MKLSIIAAAAALSLAGTLSSFAADITGAGATFPAPAYTAWAAEYKAKTGNGLNYQAIGSGGGQTQIANRTVDFGASDAPLAADKLVAGKLLQFPTVIGAVVPIVNLDGIAANQLKLSGEVLGDIYAGKITKWNDEKIAALNKGEKLPDTDIAVVYRSDGSGTTYVFTTYLSSVNAGWKDAVGAATSVQWPVGAGAKGNDGVAGTVKNTKGAIGYVEFVYAAKNSMTTVELENKAGKFVKPNVEAFKAAAAKADWAGAKDFAASMINVEGDKSWPIVSATFILLPKDPKTPAQAAEVIKFFDWAYKDGGKIAEDLHYITLPKEVVGRIREAWKTEVKDADGKAVYN</sequence>
<comment type="similarity">
    <text evidence="2 7">Belongs to the PstS family.</text>
</comment>
<name>A0ABU0JE24_9HYPH</name>
<dbReference type="CDD" id="cd13565">
    <property type="entry name" value="PBP2_PstS"/>
    <property type="match status" value="1"/>
</dbReference>
<feature type="signal peptide" evidence="8">
    <location>
        <begin position="1"/>
        <end position="22"/>
    </location>
</feature>
<evidence type="ECO:0000256" key="3">
    <source>
        <dbReference type="ARBA" id="ARBA00011529"/>
    </source>
</evidence>
<dbReference type="Proteomes" id="UP001242480">
    <property type="component" value="Unassembled WGS sequence"/>
</dbReference>
<comment type="function">
    <text evidence="1 7">Part of the ABC transporter complex PstSACB involved in phosphate import.</text>
</comment>
<comment type="caution">
    <text evidence="10">The sequence shown here is derived from an EMBL/GenBank/DDBJ whole genome shotgun (WGS) entry which is preliminary data.</text>
</comment>
<dbReference type="InterPro" id="IPR024370">
    <property type="entry name" value="PBP_domain"/>
</dbReference>
<dbReference type="RefSeq" id="WP_307279456.1">
    <property type="nucleotide sequence ID" value="NZ_JAUSVX010000012.1"/>
</dbReference>
<reference evidence="10 11" key="1">
    <citation type="submission" date="2023-07" db="EMBL/GenBank/DDBJ databases">
        <title>Genomic Encyclopedia of Type Strains, Phase IV (KMG-IV): sequencing the most valuable type-strain genomes for metagenomic binning, comparative biology and taxonomic classification.</title>
        <authorList>
            <person name="Goeker M."/>
        </authorList>
    </citation>
    <scope>NUCLEOTIDE SEQUENCE [LARGE SCALE GENOMIC DNA]</scope>
    <source>
        <strain evidence="10 11">DSM 19619</strain>
    </source>
</reference>
<proteinExistence type="inferred from homology"/>
<dbReference type="Gene3D" id="3.40.190.10">
    <property type="entry name" value="Periplasmic binding protein-like II"/>
    <property type="match status" value="2"/>
</dbReference>
<keyword evidence="11" id="KW-1185">Reference proteome</keyword>
<evidence type="ECO:0000259" key="9">
    <source>
        <dbReference type="Pfam" id="PF12849"/>
    </source>
</evidence>
<dbReference type="NCBIfam" id="TIGR00975">
    <property type="entry name" value="3a0107s03"/>
    <property type="match status" value="1"/>
</dbReference>
<feature type="chain" id="PRO_5045724034" description="Phosphate-binding protein PstS" evidence="8">
    <location>
        <begin position="23"/>
        <end position="345"/>
    </location>
</feature>
<gene>
    <name evidence="10" type="ORF">QO011_005550</name>
</gene>
<keyword evidence="6 7" id="KW-0592">Phosphate transport</keyword>
<dbReference type="EMBL" id="JAUSVX010000012">
    <property type="protein sequence ID" value="MDQ0472521.1"/>
    <property type="molecule type" value="Genomic_DNA"/>
</dbReference>
<dbReference type="Pfam" id="PF12849">
    <property type="entry name" value="PBP_like_2"/>
    <property type="match status" value="1"/>
</dbReference>
<comment type="subunit">
    <text evidence="3 7">The complex is composed of two ATP-binding proteins (PstB), two transmembrane proteins (PstC and PstA) and a solute-binding protein (PstS).</text>
</comment>
<evidence type="ECO:0000256" key="6">
    <source>
        <dbReference type="ARBA" id="ARBA00022592"/>
    </source>
</evidence>
<dbReference type="SUPFAM" id="SSF53850">
    <property type="entry name" value="Periplasmic binding protein-like II"/>
    <property type="match status" value="1"/>
</dbReference>
<evidence type="ECO:0000256" key="5">
    <source>
        <dbReference type="ARBA" id="ARBA00022448"/>
    </source>
</evidence>
<accession>A0ABU0JE24</accession>
<evidence type="ECO:0000256" key="7">
    <source>
        <dbReference type="PIRNR" id="PIRNR002756"/>
    </source>
</evidence>
<evidence type="ECO:0000313" key="11">
    <source>
        <dbReference type="Proteomes" id="UP001242480"/>
    </source>
</evidence>
<keyword evidence="5 7" id="KW-0813">Transport</keyword>
<feature type="domain" description="PBP" evidence="9">
    <location>
        <begin position="24"/>
        <end position="305"/>
    </location>
</feature>
<dbReference type="PANTHER" id="PTHR42996:SF1">
    <property type="entry name" value="PHOSPHATE-BINDING PROTEIN PSTS"/>
    <property type="match status" value="1"/>
</dbReference>
<evidence type="ECO:0000256" key="1">
    <source>
        <dbReference type="ARBA" id="ARBA00002841"/>
    </source>
</evidence>
<organism evidence="10 11">
    <name type="scientific">Labrys wisconsinensis</name>
    <dbReference type="NCBI Taxonomy" id="425677"/>
    <lineage>
        <taxon>Bacteria</taxon>
        <taxon>Pseudomonadati</taxon>
        <taxon>Pseudomonadota</taxon>
        <taxon>Alphaproteobacteria</taxon>
        <taxon>Hyphomicrobiales</taxon>
        <taxon>Xanthobacteraceae</taxon>
        <taxon>Labrys</taxon>
    </lineage>
</organism>
<evidence type="ECO:0000313" key="10">
    <source>
        <dbReference type="EMBL" id="MDQ0472521.1"/>
    </source>
</evidence>
<dbReference type="PANTHER" id="PTHR42996">
    <property type="entry name" value="PHOSPHATE-BINDING PROTEIN PSTS"/>
    <property type="match status" value="1"/>
</dbReference>
<evidence type="ECO:0000256" key="4">
    <source>
        <dbReference type="ARBA" id="ARBA00021889"/>
    </source>
</evidence>
<dbReference type="InterPro" id="IPR050962">
    <property type="entry name" value="Phosphate-bind_PstS"/>
</dbReference>